<gene>
    <name evidence="4" type="ORF">CYCCA115_LOCUS18571</name>
</gene>
<keyword evidence="3" id="KW-0732">Signal</keyword>
<evidence type="ECO:0000313" key="4">
    <source>
        <dbReference type="EMBL" id="CAJ1960155.1"/>
    </source>
</evidence>
<evidence type="ECO:0000256" key="2">
    <source>
        <dbReference type="ARBA" id="ARBA00023002"/>
    </source>
</evidence>
<name>A0AAD2JL00_9STRA</name>
<dbReference type="PANTHER" id="PTHR34557:SF1">
    <property type="entry name" value="PHYTOCHROMOBILIN:FERREDOXIN OXIDOREDUCTASE, CHLOROPLASTIC"/>
    <property type="match status" value="1"/>
</dbReference>
<evidence type="ECO:0000313" key="5">
    <source>
        <dbReference type="Proteomes" id="UP001295423"/>
    </source>
</evidence>
<sequence>MMVIKLIFNHLLLAFLALELVQSFTTTTIQWQPSIVSLSATPEYDSKDYFVDPNNVGLYRRFCDHVQEKLQESGMFESIDDLPSQLSLNQATQNRGGTSSMVQIQNFAMKPTGSFKDVVRYSRVALLETIDLSNSSSGDDGTVVTHTEGIQVLNFIIVPSAQTDLPVLGIDLVRLPGDKNLLLLDAQPMVDPNPYQENWKAWYAEHVGGDAPVFSWGGDFPPPVQQYVSPYALWTRLQPPQEVSGSEDKWDPTSIIQNELWDAFTSHLDIYLDLLRQQQQQQQLQTDSSKTNNQAGYLEYRRTTDPAKPMLKALYGEEWTQQVLDEVLFPTWME</sequence>
<dbReference type="GO" id="GO:0016636">
    <property type="term" value="F:oxidoreductase activity, acting on the CH-CH group of donors, iron-sulfur protein as acceptor"/>
    <property type="evidence" value="ECO:0007669"/>
    <property type="project" value="InterPro"/>
</dbReference>
<protein>
    <recommendedName>
        <fullName evidence="6">Phycoerythrobilin:ferredoxin oxidoreductase</fullName>
    </recommendedName>
</protein>
<evidence type="ECO:0000256" key="3">
    <source>
        <dbReference type="SAM" id="SignalP"/>
    </source>
</evidence>
<comment type="caution">
    <text evidence="4">The sequence shown here is derived from an EMBL/GenBank/DDBJ whole genome shotgun (WGS) entry which is preliminary data.</text>
</comment>
<dbReference type="AlphaFoldDB" id="A0AAD2JL00"/>
<dbReference type="GO" id="GO:0010024">
    <property type="term" value="P:phytochromobilin biosynthetic process"/>
    <property type="evidence" value="ECO:0007669"/>
    <property type="project" value="InterPro"/>
</dbReference>
<dbReference type="InterPro" id="IPR009249">
    <property type="entry name" value="Ferredoxin-dep_bilin_Rdtase"/>
</dbReference>
<dbReference type="EMBL" id="CAKOGP040002047">
    <property type="protein sequence ID" value="CAJ1960155.1"/>
    <property type="molecule type" value="Genomic_DNA"/>
</dbReference>
<organism evidence="4 5">
    <name type="scientific">Cylindrotheca closterium</name>
    <dbReference type="NCBI Taxonomy" id="2856"/>
    <lineage>
        <taxon>Eukaryota</taxon>
        <taxon>Sar</taxon>
        <taxon>Stramenopiles</taxon>
        <taxon>Ochrophyta</taxon>
        <taxon>Bacillariophyta</taxon>
        <taxon>Bacillariophyceae</taxon>
        <taxon>Bacillariophycidae</taxon>
        <taxon>Bacillariales</taxon>
        <taxon>Bacillariaceae</taxon>
        <taxon>Cylindrotheca</taxon>
    </lineage>
</organism>
<evidence type="ECO:0000256" key="1">
    <source>
        <dbReference type="ARBA" id="ARBA00006908"/>
    </source>
</evidence>
<dbReference type="Proteomes" id="UP001295423">
    <property type="component" value="Unassembled WGS sequence"/>
</dbReference>
<dbReference type="Gene3D" id="3.40.1500.20">
    <property type="match status" value="1"/>
</dbReference>
<keyword evidence="2" id="KW-0560">Oxidoreductase</keyword>
<dbReference type="PANTHER" id="PTHR34557">
    <property type="entry name" value="PHYTOCHROMOBILIN:FERREDOXIN OXIDOREDUCTASE, CHLOROPLASTIC"/>
    <property type="match status" value="1"/>
</dbReference>
<comment type="similarity">
    <text evidence="1">Belongs to the HY2 family.</text>
</comment>
<dbReference type="Pfam" id="PF05996">
    <property type="entry name" value="Fe_bilin_red"/>
    <property type="match status" value="1"/>
</dbReference>
<feature type="signal peptide" evidence="3">
    <location>
        <begin position="1"/>
        <end position="23"/>
    </location>
</feature>
<evidence type="ECO:0008006" key="6">
    <source>
        <dbReference type="Google" id="ProtNLM"/>
    </source>
</evidence>
<feature type="chain" id="PRO_5042205439" description="Phycoerythrobilin:ferredoxin oxidoreductase" evidence="3">
    <location>
        <begin position="24"/>
        <end position="334"/>
    </location>
</feature>
<keyword evidence="5" id="KW-1185">Reference proteome</keyword>
<proteinExistence type="inferred from homology"/>
<reference evidence="4" key="1">
    <citation type="submission" date="2023-08" db="EMBL/GenBank/DDBJ databases">
        <authorList>
            <person name="Audoor S."/>
            <person name="Bilcke G."/>
        </authorList>
    </citation>
    <scope>NUCLEOTIDE SEQUENCE</scope>
</reference>
<dbReference type="GO" id="GO:0050897">
    <property type="term" value="F:cobalt ion binding"/>
    <property type="evidence" value="ECO:0007669"/>
    <property type="project" value="InterPro"/>
</dbReference>
<accession>A0AAD2JL00</accession>